<evidence type="ECO:0000313" key="1">
    <source>
        <dbReference type="EMBL" id="ANY21186.1"/>
    </source>
</evidence>
<dbReference type="AlphaFoldDB" id="A0A1B2AGC5"/>
<dbReference type="EMBL" id="CP016591">
    <property type="protein sequence ID" value="ANY21186.1"/>
    <property type="molecule type" value="Genomic_DNA"/>
</dbReference>
<dbReference type="KEGG" id="ado:A6F68_02694"/>
<gene>
    <name evidence="1" type="ORF">A6F68_02694</name>
</gene>
<dbReference type="STRING" id="692370.A6F68_02694"/>
<dbReference type="RefSeq" id="WP_067681098.1">
    <property type="nucleotide sequence ID" value="NZ_CP016591.1"/>
</dbReference>
<protein>
    <submittedName>
        <fullName evidence="1">Uncharacterized protein</fullName>
    </submittedName>
</protein>
<reference evidence="1 2" key="1">
    <citation type="submission" date="2016-07" db="EMBL/GenBank/DDBJ databases">
        <title>Complete genome sequence of Altererythrobacter dongtanensis KCTC 22672, a type strain with esterase isolated from tidal flat.</title>
        <authorList>
            <person name="Cheng H."/>
            <person name="Wu Y.-H."/>
            <person name="Zhou P."/>
            <person name="Huo Y.-Y."/>
            <person name="Wang C.-S."/>
            <person name="Xu X.-W."/>
        </authorList>
    </citation>
    <scope>NUCLEOTIDE SEQUENCE [LARGE SCALE GENOMIC DNA]</scope>
    <source>
        <strain evidence="1 2">KCTC 22672</strain>
    </source>
</reference>
<keyword evidence="2" id="KW-1185">Reference proteome</keyword>
<evidence type="ECO:0000313" key="2">
    <source>
        <dbReference type="Proteomes" id="UP000092932"/>
    </source>
</evidence>
<accession>A0A1B2AGC5</accession>
<name>A0A1B2AGC5_9SPHN</name>
<dbReference type="OrthoDB" id="7428487at2"/>
<dbReference type="Proteomes" id="UP000092932">
    <property type="component" value="Chromosome"/>
</dbReference>
<organism evidence="1 2">
    <name type="scientific">Tsuneonella dongtanensis</name>
    <dbReference type="NCBI Taxonomy" id="692370"/>
    <lineage>
        <taxon>Bacteria</taxon>
        <taxon>Pseudomonadati</taxon>
        <taxon>Pseudomonadota</taxon>
        <taxon>Alphaproteobacteria</taxon>
        <taxon>Sphingomonadales</taxon>
        <taxon>Erythrobacteraceae</taxon>
        <taxon>Tsuneonella</taxon>
    </lineage>
</organism>
<sequence>MQQDEKIALCSLAIDRRAALKATYNAIPIECHPHQLIERNGTVYLRAFNPAKSRLETDDAALGMFHLGGLSDLSLCGYAFEPLPPAAASTQRSDDKVLVSL</sequence>
<proteinExistence type="predicted"/>